<feature type="domain" description="Mandelate racemase/muconate lactonizing enzyme C-terminal" evidence="4">
    <location>
        <begin position="7"/>
        <end position="84"/>
    </location>
</feature>
<reference evidence="5" key="1">
    <citation type="journal article" date="2014" name="Front. Microbiol.">
        <title>High frequency of phylogenetically diverse reductive dehalogenase-homologous genes in deep subseafloor sedimentary metagenomes.</title>
        <authorList>
            <person name="Kawai M."/>
            <person name="Futagami T."/>
            <person name="Toyoda A."/>
            <person name="Takaki Y."/>
            <person name="Nishi S."/>
            <person name="Hori S."/>
            <person name="Arai W."/>
            <person name="Tsubouchi T."/>
            <person name="Morono Y."/>
            <person name="Uchiyama I."/>
            <person name="Ito T."/>
            <person name="Fujiyama A."/>
            <person name="Inagaki F."/>
            <person name="Takami H."/>
        </authorList>
    </citation>
    <scope>NUCLEOTIDE SEQUENCE</scope>
    <source>
        <strain evidence="5">Expedition CK06-06</strain>
    </source>
</reference>
<dbReference type="InterPro" id="IPR029065">
    <property type="entry name" value="Enolase_C-like"/>
</dbReference>
<dbReference type="SMART" id="SM00922">
    <property type="entry name" value="MR_MLE"/>
    <property type="match status" value="1"/>
</dbReference>
<dbReference type="GO" id="GO:0016836">
    <property type="term" value="F:hydro-lyase activity"/>
    <property type="evidence" value="ECO:0007669"/>
    <property type="project" value="TreeGrafter"/>
</dbReference>
<comment type="cofactor">
    <cofactor evidence="1">
        <name>Mg(2+)</name>
        <dbReference type="ChEBI" id="CHEBI:18420"/>
    </cofactor>
</comment>
<feature type="non-terminal residue" evidence="5">
    <location>
        <position position="1"/>
    </location>
</feature>
<evidence type="ECO:0000256" key="2">
    <source>
        <dbReference type="ARBA" id="ARBA00022723"/>
    </source>
</evidence>
<dbReference type="AlphaFoldDB" id="X1AHH7"/>
<evidence type="ECO:0000259" key="4">
    <source>
        <dbReference type="SMART" id="SM00922"/>
    </source>
</evidence>
<dbReference type="PANTHER" id="PTHR13794">
    <property type="entry name" value="ENOLASE SUPERFAMILY, MANDELATE RACEMASE"/>
    <property type="match status" value="1"/>
</dbReference>
<accession>X1AHH7</accession>
<dbReference type="InterPro" id="IPR013342">
    <property type="entry name" value="Mandelate_racemase_C"/>
</dbReference>
<dbReference type="PANTHER" id="PTHR13794:SF58">
    <property type="entry name" value="MITOCHONDRIAL ENOLASE SUPERFAMILY MEMBER 1"/>
    <property type="match status" value="1"/>
</dbReference>
<dbReference type="EMBL" id="BART01006976">
    <property type="protein sequence ID" value="GAG72158.1"/>
    <property type="molecule type" value="Genomic_DNA"/>
</dbReference>
<dbReference type="GO" id="GO:0016052">
    <property type="term" value="P:carbohydrate catabolic process"/>
    <property type="evidence" value="ECO:0007669"/>
    <property type="project" value="TreeGrafter"/>
</dbReference>
<keyword evidence="2" id="KW-0479">Metal-binding</keyword>
<keyword evidence="3" id="KW-0460">Magnesium</keyword>
<evidence type="ECO:0000256" key="1">
    <source>
        <dbReference type="ARBA" id="ARBA00001946"/>
    </source>
</evidence>
<dbReference type="InterPro" id="IPR046945">
    <property type="entry name" value="RHMD-like"/>
</dbReference>
<dbReference type="Pfam" id="PF13378">
    <property type="entry name" value="MR_MLE_C"/>
    <property type="match status" value="1"/>
</dbReference>
<comment type="caution">
    <text evidence="5">The sequence shown here is derived from an EMBL/GenBank/DDBJ whole genome shotgun (WGS) entry which is preliminary data.</text>
</comment>
<dbReference type="Gene3D" id="3.20.20.120">
    <property type="entry name" value="Enolase-like C-terminal domain"/>
    <property type="match status" value="1"/>
</dbReference>
<gene>
    <name evidence="5" type="ORF">S01H4_15924</name>
</gene>
<dbReference type="SFLD" id="SFLDS00001">
    <property type="entry name" value="Enolase"/>
    <property type="match status" value="1"/>
</dbReference>
<organism evidence="5">
    <name type="scientific">marine sediment metagenome</name>
    <dbReference type="NCBI Taxonomy" id="412755"/>
    <lineage>
        <taxon>unclassified sequences</taxon>
        <taxon>metagenomes</taxon>
        <taxon>ecological metagenomes</taxon>
    </lineage>
</organism>
<dbReference type="GO" id="GO:0000287">
    <property type="term" value="F:magnesium ion binding"/>
    <property type="evidence" value="ECO:0007669"/>
    <property type="project" value="TreeGrafter"/>
</dbReference>
<proteinExistence type="predicted"/>
<dbReference type="InterPro" id="IPR036849">
    <property type="entry name" value="Enolase-like_C_sf"/>
</dbReference>
<evidence type="ECO:0000256" key="3">
    <source>
        <dbReference type="ARBA" id="ARBA00022842"/>
    </source>
</evidence>
<name>X1AHH7_9ZZZZ</name>
<dbReference type="SUPFAM" id="SSF51604">
    <property type="entry name" value="Enolase C-terminal domain-like"/>
    <property type="match status" value="1"/>
</dbReference>
<evidence type="ECO:0000313" key="5">
    <source>
        <dbReference type="EMBL" id="GAG72158.1"/>
    </source>
</evidence>
<sequence>RAHFPDPRKDLAVIKAVRDAVGDDMEIMVDANQAGHRVPPVWSHRTVYKMARAMEKLNVFWLEEPLHREDLDGISELTKKMETLMIAGAEGEKGLRRFRQFFDKGCFDIVQPDTIHVGIHGGKKIAILAEAYDKLIVPHTHSICGLGLASSLQLIGSTPNCPYVEFGYEPPIVSIEQRDSILTEPIPIDKDGYVHIPQGPGLGVELNEEFIAKHTVP</sequence>
<protein>
    <recommendedName>
        <fullName evidence="4">Mandelate racemase/muconate lactonizing enzyme C-terminal domain-containing protein</fullName>
    </recommendedName>
</protein>